<dbReference type="EMBL" id="UXUI01011235">
    <property type="protein sequence ID" value="VDD96070.1"/>
    <property type="molecule type" value="Genomic_DNA"/>
</dbReference>
<proteinExistence type="predicted"/>
<accession>A0A0N4VKX5</accession>
<feature type="region of interest" description="Disordered" evidence="1">
    <location>
        <begin position="19"/>
        <end position="72"/>
    </location>
</feature>
<dbReference type="Proteomes" id="UP000274131">
    <property type="component" value="Unassembled WGS sequence"/>
</dbReference>
<keyword evidence="3" id="KW-1185">Reference proteome</keyword>
<dbReference type="WBParaSite" id="EVEC_0001152201-mRNA-1">
    <property type="protein sequence ID" value="EVEC_0001152201-mRNA-1"/>
    <property type="gene ID" value="EVEC_0001152201"/>
</dbReference>
<reference evidence="2 3" key="2">
    <citation type="submission" date="2018-10" db="EMBL/GenBank/DDBJ databases">
        <authorList>
            <consortium name="Pathogen Informatics"/>
        </authorList>
    </citation>
    <scope>NUCLEOTIDE SEQUENCE [LARGE SCALE GENOMIC DNA]</scope>
</reference>
<evidence type="ECO:0000313" key="2">
    <source>
        <dbReference type="EMBL" id="VDD96070.1"/>
    </source>
</evidence>
<evidence type="ECO:0000256" key="1">
    <source>
        <dbReference type="SAM" id="MobiDB-lite"/>
    </source>
</evidence>
<evidence type="ECO:0000313" key="3">
    <source>
        <dbReference type="Proteomes" id="UP000274131"/>
    </source>
</evidence>
<feature type="compositionally biased region" description="Polar residues" evidence="1">
    <location>
        <begin position="21"/>
        <end position="33"/>
    </location>
</feature>
<reference evidence="4" key="1">
    <citation type="submission" date="2017-02" db="UniProtKB">
        <authorList>
            <consortium name="WormBaseParasite"/>
        </authorList>
    </citation>
    <scope>IDENTIFICATION</scope>
</reference>
<gene>
    <name evidence="2" type="ORF">EVEC_LOCUS10821</name>
</gene>
<dbReference type="AlphaFoldDB" id="A0A0N4VKX5"/>
<name>A0A0N4VKX5_ENTVE</name>
<sequence>MVVSYIASDGSVVVYHHSKQSQKGSEQIWSGNSRPERNLNGVSTWKGQNREHREAASKPVMQNNSSKGRVRPAKSAFLSPRHQSSEVKLTRSAFISPKHRSPENGPTKSVFVNPKRQGFFNMYLSKSDSCMSGWGCVINLVPYDGCGFKSITRGLRVDEELLQVKKIKVDISTFSKLVCERLFVSCWEKDYGESGHICVTALRRACR</sequence>
<organism evidence="4">
    <name type="scientific">Enterobius vermicularis</name>
    <name type="common">Human pinworm</name>
    <dbReference type="NCBI Taxonomy" id="51028"/>
    <lineage>
        <taxon>Eukaryota</taxon>
        <taxon>Metazoa</taxon>
        <taxon>Ecdysozoa</taxon>
        <taxon>Nematoda</taxon>
        <taxon>Chromadorea</taxon>
        <taxon>Rhabditida</taxon>
        <taxon>Spirurina</taxon>
        <taxon>Oxyuridomorpha</taxon>
        <taxon>Oxyuroidea</taxon>
        <taxon>Oxyuridae</taxon>
        <taxon>Enterobius</taxon>
    </lineage>
</organism>
<protein>
    <submittedName>
        <fullName evidence="4">Transducin/WD40 repeat-like superfamily protein</fullName>
    </submittedName>
</protein>
<evidence type="ECO:0000313" key="4">
    <source>
        <dbReference type="WBParaSite" id="EVEC_0001152201-mRNA-1"/>
    </source>
</evidence>